<feature type="compositionally biased region" description="Polar residues" evidence="1">
    <location>
        <begin position="1"/>
        <end position="10"/>
    </location>
</feature>
<gene>
    <name evidence="2" type="ORF">RchiOBHm_Chr7g0224571</name>
</gene>
<dbReference type="Gramene" id="PRQ20109">
    <property type="protein sequence ID" value="PRQ20109"/>
    <property type="gene ID" value="RchiOBHm_Chr7g0224571"/>
</dbReference>
<accession>A0A2P6PDW4</accession>
<dbReference type="EMBL" id="PDCK01000045">
    <property type="protein sequence ID" value="PRQ20109.1"/>
    <property type="molecule type" value="Genomic_DNA"/>
</dbReference>
<keyword evidence="3" id="KW-1185">Reference proteome</keyword>
<evidence type="ECO:0000313" key="3">
    <source>
        <dbReference type="Proteomes" id="UP000238479"/>
    </source>
</evidence>
<sequence>MVVKNQSTPRQSDKTPSRRLLQVIGSHGKKSKANESKCKAHKMTK</sequence>
<feature type="region of interest" description="Disordered" evidence="1">
    <location>
        <begin position="1"/>
        <end position="45"/>
    </location>
</feature>
<organism evidence="2 3">
    <name type="scientific">Rosa chinensis</name>
    <name type="common">China rose</name>
    <dbReference type="NCBI Taxonomy" id="74649"/>
    <lineage>
        <taxon>Eukaryota</taxon>
        <taxon>Viridiplantae</taxon>
        <taxon>Streptophyta</taxon>
        <taxon>Embryophyta</taxon>
        <taxon>Tracheophyta</taxon>
        <taxon>Spermatophyta</taxon>
        <taxon>Magnoliopsida</taxon>
        <taxon>eudicotyledons</taxon>
        <taxon>Gunneridae</taxon>
        <taxon>Pentapetalae</taxon>
        <taxon>rosids</taxon>
        <taxon>fabids</taxon>
        <taxon>Rosales</taxon>
        <taxon>Rosaceae</taxon>
        <taxon>Rosoideae</taxon>
        <taxon>Rosoideae incertae sedis</taxon>
        <taxon>Rosa</taxon>
    </lineage>
</organism>
<dbReference type="AlphaFoldDB" id="A0A2P6PDW4"/>
<protein>
    <submittedName>
        <fullName evidence="2">Uncharacterized protein</fullName>
    </submittedName>
</protein>
<evidence type="ECO:0000256" key="1">
    <source>
        <dbReference type="SAM" id="MobiDB-lite"/>
    </source>
</evidence>
<proteinExistence type="predicted"/>
<evidence type="ECO:0000313" key="2">
    <source>
        <dbReference type="EMBL" id="PRQ20109.1"/>
    </source>
</evidence>
<comment type="caution">
    <text evidence="2">The sequence shown here is derived from an EMBL/GenBank/DDBJ whole genome shotgun (WGS) entry which is preliminary data.</text>
</comment>
<dbReference type="Proteomes" id="UP000238479">
    <property type="component" value="Chromosome 7"/>
</dbReference>
<name>A0A2P6PDW4_ROSCH</name>
<reference evidence="2 3" key="1">
    <citation type="journal article" date="2018" name="Nat. Genet.">
        <title>The Rosa genome provides new insights in the design of modern roses.</title>
        <authorList>
            <person name="Bendahmane M."/>
        </authorList>
    </citation>
    <scope>NUCLEOTIDE SEQUENCE [LARGE SCALE GENOMIC DNA]</scope>
    <source>
        <strain evidence="3">cv. Old Blush</strain>
    </source>
</reference>